<dbReference type="SUPFAM" id="SSF56235">
    <property type="entry name" value="N-terminal nucleophile aminohydrolases (Ntn hydrolases)"/>
    <property type="match status" value="1"/>
</dbReference>
<dbReference type="PIRSF" id="PIRSF001227">
    <property type="entry name" value="Pen_acylase"/>
    <property type="match status" value="1"/>
</dbReference>
<evidence type="ECO:0008006" key="8">
    <source>
        <dbReference type="Google" id="ProtNLM"/>
    </source>
</evidence>
<dbReference type="CDD" id="cd03747">
    <property type="entry name" value="Ntn_PGA_like"/>
    <property type="match status" value="1"/>
</dbReference>
<dbReference type="InterPro" id="IPR002692">
    <property type="entry name" value="S45"/>
</dbReference>
<dbReference type="Proteomes" id="UP000195437">
    <property type="component" value="Chromosome"/>
</dbReference>
<evidence type="ECO:0000256" key="5">
    <source>
        <dbReference type="PIRSR" id="PIRSR001227-2"/>
    </source>
</evidence>
<evidence type="ECO:0000313" key="6">
    <source>
        <dbReference type="EMBL" id="ARU63614.1"/>
    </source>
</evidence>
<feature type="binding site" evidence="5">
    <location>
        <position position="340"/>
    </location>
    <ligand>
        <name>Ca(2+)</name>
        <dbReference type="ChEBI" id="CHEBI:29108"/>
    </ligand>
</feature>
<dbReference type="GO" id="GO:0046872">
    <property type="term" value="F:metal ion binding"/>
    <property type="evidence" value="ECO:0007669"/>
    <property type="project" value="UniProtKB-KW"/>
</dbReference>
<comment type="cofactor">
    <cofactor evidence="5">
        <name>Ca(2+)</name>
        <dbReference type="ChEBI" id="CHEBI:29108"/>
    </cofactor>
    <text evidence="5">Binds 1 Ca(2+) ion per dimer.</text>
</comment>
<feature type="active site" description="Nucleophile" evidence="4">
    <location>
        <position position="267"/>
    </location>
</feature>
<dbReference type="Gene3D" id="1.10.439.10">
    <property type="entry name" value="Penicillin Amidohydrolase, domain 1"/>
    <property type="match status" value="1"/>
</dbReference>
<dbReference type="KEGG" id="tum:CBW65_23310"/>
<dbReference type="GO" id="GO:0016811">
    <property type="term" value="F:hydrolase activity, acting on carbon-nitrogen (but not peptide) bonds, in linear amides"/>
    <property type="evidence" value="ECO:0007669"/>
    <property type="project" value="InterPro"/>
</dbReference>
<protein>
    <recommendedName>
        <fullName evidence="8">Penicillin acylase family protein</fullName>
    </recommendedName>
</protein>
<dbReference type="InterPro" id="IPR043147">
    <property type="entry name" value="Penicillin_amidase_A-knob"/>
</dbReference>
<keyword evidence="5" id="KW-0106">Calcium</keyword>
<name>A0A1Y0IW92_9BACL</name>
<evidence type="ECO:0000313" key="7">
    <source>
        <dbReference type="Proteomes" id="UP000195437"/>
    </source>
</evidence>
<dbReference type="Pfam" id="PF01804">
    <property type="entry name" value="Penicil_amidase"/>
    <property type="match status" value="1"/>
</dbReference>
<keyword evidence="7" id="KW-1185">Reference proteome</keyword>
<accession>A0A1Y0IW92</accession>
<organism evidence="6 7">
    <name type="scientific">Tumebacillus avium</name>
    <dbReference type="NCBI Taxonomy" id="1903704"/>
    <lineage>
        <taxon>Bacteria</taxon>
        <taxon>Bacillati</taxon>
        <taxon>Bacillota</taxon>
        <taxon>Bacilli</taxon>
        <taxon>Bacillales</taxon>
        <taxon>Alicyclobacillaceae</taxon>
        <taxon>Tumebacillus</taxon>
    </lineage>
</organism>
<dbReference type="AlphaFoldDB" id="A0A1Y0IW92"/>
<feature type="binding site" evidence="5">
    <location>
        <position position="188"/>
    </location>
    <ligand>
        <name>Ca(2+)</name>
        <dbReference type="ChEBI" id="CHEBI:29108"/>
    </ligand>
</feature>
<dbReference type="GO" id="GO:0017000">
    <property type="term" value="P:antibiotic biosynthetic process"/>
    <property type="evidence" value="ECO:0007669"/>
    <property type="project" value="InterPro"/>
</dbReference>
<dbReference type="RefSeq" id="WP_087458949.1">
    <property type="nucleotide sequence ID" value="NZ_CP021434.1"/>
</dbReference>
<dbReference type="Gene3D" id="3.60.20.10">
    <property type="entry name" value="Glutamine Phosphoribosylpyrophosphate, subunit 1, domain 1"/>
    <property type="match status" value="1"/>
</dbReference>
<dbReference type="Gene3D" id="1.10.1400.10">
    <property type="match status" value="1"/>
</dbReference>
<proteinExistence type="inferred from homology"/>
<dbReference type="PANTHER" id="PTHR34218">
    <property type="entry name" value="PEPTIDASE S45 PENICILLIN AMIDASE"/>
    <property type="match status" value="1"/>
</dbReference>
<dbReference type="InterPro" id="IPR043146">
    <property type="entry name" value="Penicillin_amidase_N_B-knob"/>
</dbReference>
<evidence type="ECO:0000256" key="1">
    <source>
        <dbReference type="ARBA" id="ARBA00006586"/>
    </source>
</evidence>
<dbReference type="InterPro" id="IPR029055">
    <property type="entry name" value="Ntn_hydrolases_N"/>
</dbReference>
<feature type="binding site" evidence="5">
    <location>
        <position position="343"/>
    </location>
    <ligand>
        <name>Ca(2+)</name>
        <dbReference type="ChEBI" id="CHEBI:29108"/>
    </ligand>
</feature>
<dbReference type="InterPro" id="IPR014395">
    <property type="entry name" value="Pen/GL7ACA/AHL_acylase"/>
</dbReference>
<dbReference type="EMBL" id="CP021434">
    <property type="protein sequence ID" value="ARU63614.1"/>
    <property type="molecule type" value="Genomic_DNA"/>
</dbReference>
<keyword evidence="5" id="KW-0479">Metal-binding</keyword>
<evidence type="ECO:0000256" key="3">
    <source>
        <dbReference type="ARBA" id="ARBA00023145"/>
    </source>
</evidence>
<evidence type="ECO:0000256" key="2">
    <source>
        <dbReference type="ARBA" id="ARBA00022801"/>
    </source>
</evidence>
<keyword evidence="2" id="KW-0378">Hydrolase</keyword>
<evidence type="ECO:0000256" key="4">
    <source>
        <dbReference type="PIRSR" id="PIRSR001227-1"/>
    </source>
</evidence>
<dbReference type="InterPro" id="IPR023343">
    <property type="entry name" value="Penicillin_amidase_dom1"/>
</dbReference>
<gene>
    <name evidence="6" type="ORF">CBW65_23310</name>
</gene>
<comment type="similarity">
    <text evidence="1">Belongs to the peptidase S45 family.</text>
</comment>
<sequence>MLKKIMLVSLAVVLVLIAAASGGSYYMVQRALPTIEGEILTGVEKPVRIVRDQYGVPHVYAETEKDLFFAQGYVQAQDRMFQMELSRRSIGGRLAEVMGEKMVKIDHFNRTIGFRRAAEEGMSKVQPETMNALQSFADGVNAYLEDHQDNLPVEYTMLGFKPEPWTPLDSLSIGKYMAWELGTNMRTELFMGVALPKLDDEKLMSLLFQYQDAHPTIVRQTEMEKAIEVDSAAERPQAALSKETVDSLFATLDLAEQKALPGEGLGSNNWVVSGDKTESGKPLLANDMHLGLGAPSTFYQNHLVMPGKYNVSGAIFPGVPGVIVGHNEQVAWGFTNLAPDVQDLFIEKQNPNNPHQFEYDGKWYDAKVIQEEIKVKGAEPVKAEIVISRHGPIITNTLDSYVSKDQEPSQTIRTAEKVEQPLALRWTAHDATDEITAMLSFNKAQNYEEFEAAMQLFKAPAQNVVYADVAGNIAYHAMGSIPIRKKGDGLSPVPGWSSEYEWTGYIGWDELPHAMNPEKGYFASANNKPVDGDYPYHISYDYDLPYRATRIGQMIEEKDKLTLEDMERMQSDWLNLQAKEHGPVFIKALEGAELNETEQKAFDVLKKWFENPQDDPKLAGPVVYHAMYNKMYTRFFEPHLTEEFYYHFNRTAMPNYGLEVILRDPDPIWFKGTDDTKEKAIIDSFKQAVAWMADENGKNPEKWQWGKVHTITLAHPLGAIKPLNMLYNNGPYEYGGSNGTVGMAGFSRGRPFSIVLGAPWRFVIDMNDVNGAKDALTMGASGQLGSDHYQDQTDLWLEGRYKTMHFTEADVEASGERILTLQPE</sequence>
<dbReference type="PANTHER" id="PTHR34218:SF4">
    <property type="entry name" value="ACYL-HOMOSERINE LACTONE ACYLASE QUIP"/>
    <property type="match status" value="1"/>
</dbReference>
<dbReference type="OrthoDB" id="9759796at2"/>
<keyword evidence="3" id="KW-0865">Zymogen</keyword>
<reference evidence="7" key="1">
    <citation type="submission" date="2017-05" db="EMBL/GenBank/DDBJ databases">
        <authorList>
            <person name="Sung H."/>
        </authorList>
    </citation>
    <scope>NUCLEOTIDE SEQUENCE [LARGE SCALE GENOMIC DNA]</scope>
    <source>
        <strain evidence="7">AR23208</strain>
    </source>
</reference>
<dbReference type="Gene3D" id="2.30.120.10">
    <property type="match status" value="1"/>
</dbReference>